<reference evidence="2 3" key="1">
    <citation type="submission" date="2020-06" db="EMBL/GenBank/DDBJ databases">
        <title>Sulfitobacter algicola sp. nov., isolated from green algae.</title>
        <authorList>
            <person name="Wang C."/>
        </authorList>
    </citation>
    <scope>NUCLEOTIDE SEQUENCE [LARGE SCALE GENOMIC DNA]</scope>
    <source>
        <strain evidence="2 3">1151</strain>
    </source>
</reference>
<keyword evidence="3" id="KW-1185">Reference proteome</keyword>
<feature type="chain" id="PRO_5045067710" evidence="1">
    <location>
        <begin position="29"/>
        <end position="199"/>
    </location>
</feature>
<dbReference type="Proteomes" id="UP000777935">
    <property type="component" value="Unassembled WGS sequence"/>
</dbReference>
<comment type="caution">
    <text evidence="2">The sequence shown here is derived from an EMBL/GenBank/DDBJ whole genome shotgun (WGS) entry which is preliminary data.</text>
</comment>
<evidence type="ECO:0000313" key="2">
    <source>
        <dbReference type="EMBL" id="NSX54428.1"/>
    </source>
</evidence>
<evidence type="ECO:0000256" key="1">
    <source>
        <dbReference type="SAM" id="SignalP"/>
    </source>
</evidence>
<dbReference type="EMBL" id="JABUFE010000003">
    <property type="protein sequence ID" value="NSX54428.1"/>
    <property type="molecule type" value="Genomic_DNA"/>
</dbReference>
<dbReference type="Pfam" id="PF05494">
    <property type="entry name" value="MlaC"/>
    <property type="match status" value="1"/>
</dbReference>
<keyword evidence="1" id="KW-0732">Signal</keyword>
<dbReference type="Gene3D" id="3.10.450.710">
    <property type="entry name" value="Tgt2/MlaC"/>
    <property type="match status" value="1"/>
</dbReference>
<dbReference type="InterPro" id="IPR006311">
    <property type="entry name" value="TAT_signal"/>
</dbReference>
<evidence type="ECO:0000313" key="3">
    <source>
        <dbReference type="Proteomes" id="UP000777935"/>
    </source>
</evidence>
<sequence length="199" mass="21959">MNNISRRAMLTGVAASFAAFGLPGIARALTPASASTLVTSVVDDINSIINSGRSEAAILRDFERIFLTYGDVNTIARYALGADGRSASRAQMAAFTDAFTHYISRKYGRRFREFEGGRIEVNAAREVKNFYEVRTTARLRGEAPFSVVFLVSDRSGQGKFFNIFIEGINMLASERTEIGAMLDRRRGNLDALIQDLKRA</sequence>
<dbReference type="InterPro" id="IPR042245">
    <property type="entry name" value="Tgt2/MlaC_sf"/>
</dbReference>
<gene>
    <name evidence="2" type="ORF">HRQ87_06395</name>
</gene>
<protein>
    <submittedName>
        <fullName evidence="2">ABC transporter substrate-binding protein</fullName>
    </submittedName>
</protein>
<proteinExistence type="predicted"/>
<organism evidence="2 3">
    <name type="scientific">Parasulfitobacter algicola</name>
    <dbReference type="NCBI Taxonomy" id="2614809"/>
    <lineage>
        <taxon>Bacteria</taxon>
        <taxon>Pseudomonadati</taxon>
        <taxon>Pseudomonadota</taxon>
        <taxon>Alphaproteobacteria</taxon>
        <taxon>Rhodobacterales</taxon>
        <taxon>Roseobacteraceae</taxon>
        <taxon>Parasulfitobacter</taxon>
    </lineage>
</organism>
<accession>A0ABX2IWG6</accession>
<dbReference type="PANTHER" id="PTHR36573">
    <property type="entry name" value="INTERMEMBRANE PHOSPHOLIPID TRANSPORT SYSTEM BINDING PROTEIN MLAC"/>
    <property type="match status" value="1"/>
</dbReference>
<dbReference type="PANTHER" id="PTHR36573:SF1">
    <property type="entry name" value="INTERMEMBRANE PHOSPHOLIPID TRANSPORT SYSTEM BINDING PROTEIN MLAC"/>
    <property type="match status" value="1"/>
</dbReference>
<name>A0ABX2IWG6_9RHOB</name>
<dbReference type="PROSITE" id="PS51318">
    <property type="entry name" value="TAT"/>
    <property type="match status" value="1"/>
</dbReference>
<feature type="signal peptide" evidence="1">
    <location>
        <begin position="1"/>
        <end position="28"/>
    </location>
</feature>
<dbReference type="InterPro" id="IPR008869">
    <property type="entry name" value="MlaC/ttg2D"/>
</dbReference>